<keyword evidence="11" id="KW-1185">Reference proteome</keyword>
<evidence type="ECO:0000256" key="4">
    <source>
        <dbReference type="ARBA" id="ARBA00022725"/>
    </source>
</evidence>
<comment type="caution">
    <text evidence="9">Lacks conserved residue(s) required for the propagation of feature annotation.</text>
</comment>
<dbReference type="GO" id="GO:0005886">
    <property type="term" value="C:plasma membrane"/>
    <property type="evidence" value="ECO:0007669"/>
    <property type="project" value="UniProtKB-SubCell"/>
</dbReference>
<dbReference type="InterPro" id="IPR004117">
    <property type="entry name" value="7tm6_olfct_rcpt"/>
</dbReference>
<comment type="similarity">
    <text evidence="9">Belongs to the insect chemoreceptor superfamily. Heteromeric odorant receptor channel (TC 1.A.69) family.</text>
</comment>
<feature type="transmembrane region" description="Helical" evidence="9">
    <location>
        <begin position="142"/>
        <end position="160"/>
    </location>
</feature>
<feature type="transmembrane region" description="Helical" evidence="9">
    <location>
        <begin position="314"/>
        <end position="332"/>
    </location>
</feature>
<sequence>MNVLKFSWIKLTQTEALDQPRGKLEKAFFESTYRLTYIMGLSTSERSPYYSIYSEIVKSLIALFICCELWNLYSETNNLNSIVDNINVTLIHLIGVFRYKNMVWNKSFYKKLAKSTQSPHFDISTEERNKMMAFWASKNEKYLRLLLTLGSCTLSVWYVYPLVDDLQYNLPVAIRLPFDYRNPTLYPLTYILIVVAFNYVAFCVITIDVIMQAHLIHLICQFTILANCFENILADCSPKGPQTTKYVFNNKLKRKYLKRFDNLVDQHRFILKKTLELKKILSLPMLGQLASSGMLICFAGYQVTLTVKLSIAKFLTSLLYLGYNVFELFVFCRWCDELKMQSENIGKAVYSSNWNCGLVLISGVRSRILLVTARAQKPLVLSAGGFCDVSLVTFTTLVKTSYSALTVLLRFQD</sequence>
<proteinExistence type="inferred from homology"/>
<reference evidence="10 11" key="1">
    <citation type="submission" date="2023-11" db="EMBL/GenBank/DDBJ databases">
        <authorList>
            <person name="Hedman E."/>
            <person name="Englund M."/>
            <person name="Stromberg M."/>
            <person name="Nyberg Akerstrom W."/>
            <person name="Nylinder S."/>
            <person name="Jareborg N."/>
            <person name="Kallberg Y."/>
            <person name="Kronander E."/>
        </authorList>
    </citation>
    <scope>NUCLEOTIDE SEQUENCE [LARGE SCALE GENOMIC DNA]</scope>
</reference>
<evidence type="ECO:0000256" key="6">
    <source>
        <dbReference type="ARBA" id="ARBA00023136"/>
    </source>
</evidence>
<evidence type="ECO:0000256" key="7">
    <source>
        <dbReference type="ARBA" id="ARBA00023170"/>
    </source>
</evidence>
<comment type="caution">
    <text evidence="10">The sequence shown here is derived from an EMBL/GenBank/DDBJ whole genome shotgun (WGS) entry which is preliminary data.</text>
</comment>
<evidence type="ECO:0000256" key="3">
    <source>
        <dbReference type="ARBA" id="ARBA00022692"/>
    </source>
</evidence>
<protein>
    <recommendedName>
        <fullName evidence="9">Odorant receptor</fullName>
    </recommendedName>
</protein>
<feature type="transmembrane region" description="Helical" evidence="9">
    <location>
        <begin position="280"/>
        <end position="302"/>
    </location>
</feature>
<keyword evidence="7 9" id="KW-0675">Receptor</keyword>
<keyword evidence="3 9" id="KW-0812">Transmembrane</keyword>
<evidence type="ECO:0000313" key="10">
    <source>
        <dbReference type="EMBL" id="CAK1598602.1"/>
    </source>
</evidence>
<keyword evidence="8 9" id="KW-0807">Transducer</keyword>
<evidence type="ECO:0000256" key="2">
    <source>
        <dbReference type="ARBA" id="ARBA00022606"/>
    </source>
</evidence>
<dbReference type="GO" id="GO:0004984">
    <property type="term" value="F:olfactory receptor activity"/>
    <property type="evidence" value="ECO:0007669"/>
    <property type="project" value="InterPro"/>
</dbReference>
<evidence type="ECO:0000256" key="8">
    <source>
        <dbReference type="ARBA" id="ARBA00023224"/>
    </source>
</evidence>
<keyword evidence="4 9" id="KW-0552">Olfaction</keyword>
<feature type="transmembrane region" description="Helical" evidence="9">
    <location>
        <begin position="188"/>
        <end position="211"/>
    </location>
</feature>
<evidence type="ECO:0000256" key="9">
    <source>
        <dbReference type="RuleBase" id="RU351113"/>
    </source>
</evidence>
<dbReference type="PANTHER" id="PTHR21137:SF42">
    <property type="entry name" value="ODORANT RECEPTOR 83A"/>
    <property type="match status" value="1"/>
</dbReference>
<dbReference type="Proteomes" id="UP001314205">
    <property type="component" value="Unassembled WGS sequence"/>
</dbReference>
<name>A0AAV1LWN5_9NEOP</name>
<dbReference type="GO" id="GO:0007165">
    <property type="term" value="P:signal transduction"/>
    <property type="evidence" value="ECO:0007669"/>
    <property type="project" value="UniProtKB-KW"/>
</dbReference>
<dbReference type="AlphaFoldDB" id="A0AAV1LWN5"/>
<dbReference type="PANTHER" id="PTHR21137">
    <property type="entry name" value="ODORANT RECEPTOR"/>
    <property type="match status" value="1"/>
</dbReference>
<dbReference type="EMBL" id="CAVLGL010000104">
    <property type="protein sequence ID" value="CAK1598602.1"/>
    <property type="molecule type" value="Genomic_DNA"/>
</dbReference>
<keyword evidence="2 9" id="KW-0716">Sensory transduction</keyword>
<evidence type="ECO:0000256" key="5">
    <source>
        <dbReference type="ARBA" id="ARBA00022989"/>
    </source>
</evidence>
<keyword evidence="5 9" id="KW-1133">Transmembrane helix</keyword>
<dbReference type="Pfam" id="PF02949">
    <property type="entry name" value="7tm_6"/>
    <property type="match status" value="1"/>
</dbReference>
<accession>A0AAV1LWN5</accession>
<evidence type="ECO:0000256" key="1">
    <source>
        <dbReference type="ARBA" id="ARBA00004141"/>
    </source>
</evidence>
<evidence type="ECO:0000313" key="11">
    <source>
        <dbReference type="Proteomes" id="UP001314205"/>
    </source>
</evidence>
<comment type="subcellular location">
    <subcellularLocation>
        <location evidence="9">Cell membrane</location>
        <topology evidence="9">Multi-pass membrane protein</topology>
    </subcellularLocation>
    <subcellularLocation>
        <location evidence="1">Membrane</location>
        <topology evidence="1">Multi-pass membrane protein</topology>
    </subcellularLocation>
</comment>
<keyword evidence="6 9" id="KW-0472">Membrane</keyword>
<organism evidence="10 11">
    <name type="scientific">Parnassius mnemosyne</name>
    <name type="common">clouded apollo</name>
    <dbReference type="NCBI Taxonomy" id="213953"/>
    <lineage>
        <taxon>Eukaryota</taxon>
        <taxon>Metazoa</taxon>
        <taxon>Ecdysozoa</taxon>
        <taxon>Arthropoda</taxon>
        <taxon>Hexapoda</taxon>
        <taxon>Insecta</taxon>
        <taxon>Pterygota</taxon>
        <taxon>Neoptera</taxon>
        <taxon>Endopterygota</taxon>
        <taxon>Lepidoptera</taxon>
        <taxon>Glossata</taxon>
        <taxon>Ditrysia</taxon>
        <taxon>Papilionoidea</taxon>
        <taxon>Papilionidae</taxon>
        <taxon>Parnassiinae</taxon>
        <taxon>Parnassini</taxon>
        <taxon>Parnassius</taxon>
        <taxon>Driopa</taxon>
    </lineage>
</organism>
<dbReference type="GO" id="GO:0005549">
    <property type="term" value="F:odorant binding"/>
    <property type="evidence" value="ECO:0007669"/>
    <property type="project" value="InterPro"/>
</dbReference>
<gene>
    <name evidence="10" type="ORF">PARMNEM_LOCUS17570</name>
</gene>